<evidence type="ECO:0000256" key="1">
    <source>
        <dbReference type="SAM" id="Phobius"/>
    </source>
</evidence>
<feature type="transmembrane region" description="Helical" evidence="1">
    <location>
        <begin position="101"/>
        <end position="131"/>
    </location>
</feature>
<proteinExistence type="predicted"/>
<name>A0ABW5TRE4_9SPHI</name>
<dbReference type="RefSeq" id="WP_379045654.1">
    <property type="nucleotide sequence ID" value="NZ_JBHSKW010000056.1"/>
</dbReference>
<keyword evidence="1" id="KW-0812">Transmembrane</keyword>
<organism evidence="2 3">
    <name type="scientific">Pedobacter alpinus</name>
    <dbReference type="NCBI Taxonomy" id="1590643"/>
    <lineage>
        <taxon>Bacteria</taxon>
        <taxon>Pseudomonadati</taxon>
        <taxon>Bacteroidota</taxon>
        <taxon>Sphingobacteriia</taxon>
        <taxon>Sphingobacteriales</taxon>
        <taxon>Sphingobacteriaceae</taxon>
        <taxon>Pedobacter</taxon>
    </lineage>
</organism>
<keyword evidence="1" id="KW-1133">Transmembrane helix</keyword>
<evidence type="ECO:0000313" key="3">
    <source>
        <dbReference type="Proteomes" id="UP001597546"/>
    </source>
</evidence>
<dbReference type="Proteomes" id="UP001597546">
    <property type="component" value="Unassembled WGS sequence"/>
</dbReference>
<comment type="caution">
    <text evidence="2">The sequence shown here is derived from an EMBL/GenBank/DDBJ whole genome shotgun (WGS) entry which is preliminary data.</text>
</comment>
<reference evidence="3" key="1">
    <citation type="journal article" date="2019" name="Int. J. Syst. Evol. Microbiol.">
        <title>The Global Catalogue of Microorganisms (GCM) 10K type strain sequencing project: providing services to taxonomists for standard genome sequencing and annotation.</title>
        <authorList>
            <consortium name="The Broad Institute Genomics Platform"/>
            <consortium name="The Broad Institute Genome Sequencing Center for Infectious Disease"/>
            <person name="Wu L."/>
            <person name="Ma J."/>
        </authorList>
    </citation>
    <scope>NUCLEOTIDE SEQUENCE [LARGE SCALE GENOMIC DNA]</scope>
    <source>
        <strain evidence="3">KCTC 42456</strain>
    </source>
</reference>
<evidence type="ECO:0000313" key="2">
    <source>
        <dbReference type="EMBL" id="MFD2731656.1"/>
    </source>
</evidence>
<gene>
    <name evidence="2" type="ORF">ACFSSE_08045</name>
</gene>
<dbReference type="EMBL" id="JBHULV010000024">
    <property type="protein sequence ID" value="MFD2731656.1"/>
    <property type="molecule type" value="Genomic_DNA"/>
</dbReference>
<keyword evidence="3" id="KW-1185">Reference proteome</keyword>
<keyword evidence="1" id="KW-0472">Membrane</keyword>
<accession>A0ABW5TRE4</accession>
<sequence>MKIRNENLQIIDSENYALDVLNELQSNPLLNISEVEAQKALADLYYQTSLMANQSIFKNQYYAMPIAKVELNRGVSINNLWKIVKRHFCAIATPASTQEEIVTIIIAAIALIMPLGIIIMPLLVIIITYFLKKGIENIC</sequence>
<protein>
    <submittedName>
        <fullName evidence="2">Uncharacterized protein</fullName>
    </submittedName>
</protein>